<protein>
    <submittedName>
        <fullName evidence="6">ATP-binding cassette, sub-family E, member 1</fullName>
    </submittedName>
</protein>
<dbReference type="STRING" id="1805483.A0A177EH26"/>
<accession>A0A177EH26</accession>
<dbReference type="NCBIfam" id="NF009945">
    <property type="entry name" value="PRK13409.1"/>
    <property type="match status" value="1"/>
</dbReference>
<dbReference type="SUPFAM" id="SSF54862">
    <property type="entry name" value="4Fe-4S ferredoxins"/>
    <property type="match status" value="1"/>
</dbReference>
<dbReference type="GO" id="GO:0005524">
    <property type="term" value="F:ATP binding"/>
    <property type="evidence" value="ECO:0007669"/>
    <property type="project" value="UniProtKB-KW"/>
</dbReference>
<feature type="domain" description="4Fe-4S ferredoxin-type" evidence="5">
    <location>
        <begin position="48"/>
        <end position="77"/>
    </location>
</feature>
<dbReference type="RefSeq" id="XP_067544968.1">
    <property type="nucleotide sequence ID" value="XM_067689078.1"/>
</dbReference>
<dbReference type="Pfam" id="PF00005">
    <property type="entry name" value="ABC_tran"/>
    <property type="match status" value="2"/>
</dbReference>
<dbReference type="GO" id="GO:0032790">
    <property type="term" value="P:ribosome disassembly"/>
    <property type="evidence" value="ECO:0007669"/>
    <property type="project" value="EnsemblFungi"/>
</dbReference>
<evidence type="ECO:0000313" key="6">
    <source>
        <dbReference type="EMBL" id="OAG31247.1"/>
    </source>
</evidence>
<dbReference type="SUPFAM" id="SSF52540">
    <property type="entry name" value="P-loop containing nucleoside triphosphate hydrolases"/>
    <property type="match status" value="2"/>
</dbReference>
<dbReference type="GeneID" id="93648010"/>
<dbReference type="EMBL" id="LTDL01000021">
    <property type="protein sequence ID" value="OAG31247.1"/>
    <property type="molecule type" value="Genomic_DNA"/>
</dbReference>
<dbReference type="InterPro" id="IPR027417">
    <property type="entry name" value="P-loop_NTPase"/>
</dbReference>
<dbReference type="Proteomes" id="UP000185944">
    <property type="component" value="Unassembled WGS sequence"/>
</dbReference>
<evidence type="ECO:0000256" key="1">
    <source>
        <dbReference type="ARBA" id="ARBA00022741"/>
    </source>
</evidence>
<keyword evidence="2 6" id="KW-0067">ATP-binding</keyword>
<dbReference type="PRINTS" id="PR01868">
    <property type="entry name" value="ABCEFAMILY"/>
</dbReference>
<dbReference type="GO" id="GO:0005634">
    <property type="term" value="C:nucleus"/>
    <property type="evidence" value="ECO:0007669"/>
    <property type="project" value="EnsemblFungi"/>
</dbReference>
<dbReference type="PANTHER" id="PTHR19248">
    <property type="entry name" value="ATP-BINDING TRANSPORT PROTEIN-RELATED"/>
    <property type="match status" value="1"/>
</dbReference>
<name>A0A177EH26_9MICR</name>
<dbReference type="PROSITE" id="PS00198">
    <property type="entry name" value="4FE4S_FER_1"/>
    <property type="match status" value="1"/>
</dbReference>
<dbReference type="GO" id="GO:0016887">
    <property type="term" value="F:ATP hydrolysis activity"/>
    <property type="evidence" value="ECO:0007669"/>
    <property type="project" value="InterPro"/>
</dbReference>
<keyword evidence="7" id="KW-1185">Reference proteome</keyword>
<evidence type="ECO:0000259" key="5">
    <source>
        <dbReference type="PROSITE" id="PS51379"/>
    </source>
</evidence>
<dbReference type="OrthoDB" id="6593433at2759"/>
<dbReference type="GO" id="GO:0045727">
    <property type="term" value="P:positive regulation of translation"/>
    <property type="evidence" value="ECO:0007669"/>
    <property type="project" value="EnsemblFungi"/>
</dbReference>
<feature type="region of interest" description="Disordered" evidence="3">
    <location>
        <begin position="582"/>
        <end position="605"/>
    </location>
</feature>
<feature type="domain" description="ABC transporter" evidence="4">
    <location>
        <begin position="72"/>
        <end position="316"/>
    </location>
</feature>
<gene>
    <name evidence="6" type="ORF">NEDG_01660</name>
</gene>
<dbReference type="Pfam" id="PF00037">
    <property type="entry name" value="Fer4"/>
    <property type="match status" value="1"/>
</dbReference>
<dbReference type="InterPro" id="IPR007209">
    <property type="entry name" value="RNaseL-inhib-like_metal-bd_dom"/>
</dbReference>
<dbReference type="Pfam" id="PF04068">
    <property type="entry name" value="Fer4_RLI"/>
    <property type="match status" value="1"/>
</dbReference>
<dbReference type="VEuPathDB" id="MicrosporidiaDB:NEDG_01660"/>
<dbReference type="PROSITE" id="PS50893">
    <property type="entry name" value="ABC_TRANSPORTER_2"/>
    <property type="match status" value="2"/>
</dbReference>
<organism evidence="6 7">
    <name type="scientific">Nematocida displodere</name>
    <dbReference type="NCBI Taxonomy" id="1805483"/>
    <lineage>
        <taxon>Eukaryota</taxon>
        <taxon>Fungi</taxon>
        <taxon>Fungi incertae sedis</taxon>
        <taxon>Microsporidia</taxon>
        <taxon>Nematocida</taxon>
    </lineage>
</organism>
<dbReference type="InterPro" id="IPR003593">
    <property type="entry name" value="AAA+_ATPase"/>
</dbReference>
<dbReference type="InterPro" id="IPR003439">
    <property type="entry name" value="ABC_transporter-like_ATP-bd"/>
</dbReference>
<evidence type="ECO:0000256" key="2">
    <source>
        <dbReference type="ARBA" id="ARBA00022840"/>
    </source>
</evidence>
<sequence length="605" mass="67199">MKEKTQLTRLAVVIPDKCKPKLCQLECKRACPVNRQGKLCISVEKTSPGSSISEVLCIGCGACQKKCPFDAIRIINLPTSLSKDVVHRYSENGFKLHRLPIPRPGKVLGLIGTNGIGKSTALGVLSGKIHPNLGDPKKKPEWPEILVKYRGSELHKYFTLLLEGKMVVATKTQYVDEIPRSLGDETVQDMMVGSPGRVEHYYQELELAKLKERRVKDLSGGELQRLAIAMTALKEATVYIFDEPSSYLDVRQRIKVATLIRELCTSKTYVIVVEHDLSILDLMSDYGCVLYGEPGAYGVISHPFTIREAINIFLNGMLPTENMRFRAEGLTFKISETAQDIVFQENSSLGTVPYPHLRKHWERGGFSIDVQPGTFAGPEIVVLLGENGMGKTTFIKMLGGEVPSDDGAEPPQLNMSIKPQKIAPKYADTVRSLFLSKAKHALVDTAFTVDVMNPLMISSLFEKKVKELSGGELQRVAIALCLSKPADLYLIDEPSAYLDSDQRIIVAKAIKRFITGQKKVAFVVEHDMIMATYMADRVMVFEGVPGVKCTAEAPGSVVSGMNKFLKSLDVTFRRDAENFRPRINMPNSAKDREQRESGNYFFNNA</sequence>
<dbReference type="SMART" id="SM00382">
    <property type="entry name" value="AAA"/>
    <property type="match status" value="2"/>
</dbReference>
<reference evidence="6 7" key="1">
    <citation type="submission" date="2016-02" db="EMBL/GenBank/DDBJ databases">
        <title>Discovery of a natural microsporidian pathogen with a broad tissue tropism in Caenorhabditis elegans.</title>
        <authorList>
            <person name="Luallen R.J."/>
            <person name="Reinke A.W."/>
            <person name="Tong L."/>
            <person name="Botts M.R."/>
            <person name="Felix M.-A."/>
            <person name="Troemel E.R."/>
        </authorList>
    </citation>
    <scope>NUCLEOTIDE SEQUENCE [LARGE SCALE GENOMIC DNA]</scope>
    <source>
        <strain evidence="6 7">JUm2807</strain>
    </source>
</reference>
<dbReference type="GO" id="GO:0006413">
    <property type="term" value="P:translational initiation"/>
    <property type="evidence" value="ECO:0007669"/>
    <property type="project" value="EnsemblFungi"/>
</dbReference>
<dbReference type="GO" id="GO:0006415">
    <property type="term" value="P:translational termination"/>
    <property type="evidence" value="ECO:0007669"/>
    <property type="project" value="EnsemblFungi"/>
</dbReference>
<dbReference type="GO" id="GO:0000054">
    <property type="term" value="P:ribosomal subunit export from nucleus"/>
    <property type="evidence" value="ECO:0007669"/>
    <property type="project" value="EnsemblFungi"/>
</dbReference>
<dbReference type="InterPro" id="IPR017871">
    <property type="entry name" value="ABC_transporter-like_CS"/>
</dbReference>
<dbReference type="FunFam" id="3.40.50.300:FF:000152">
    <property type="entry name" value="ATP-binding cassette, sub-family E, member 1"/>
    <property type="match status" value="1"/>
</dbReference>
<dbReference type="Gene3D" id="3.40.50.300">
    <property type="entry name" value="P-loop containing nucleotide triphosphate hydrolases"/>
    <property type="match status" value="2"/>
</dbReference>
<dbReference type="GO" id="GO:0005852">
    <property type="term" value="C:eukaryotic translation initiation factor 3 complex"/>
    <property type="evidence" value="ECO:0007669"/>
    <property type="project" value="EnsemblFungi"/>
</dbReference>
<dbReference type="GO" id="GO:0005506">
    <property type="term" value="F:iron ion binding"/>
    <property type="evidence" value="ECO:0007669"/>
    <property type="project" value="EnsemblFungi"/>
</dbReference>
<dbReference type="InterPro" id="IPR017900">
    <property type="entry name" value="4Fe4S_Fe_S_CS"/>
</dbReference>
<dbReference type="InterPro" id="IPR017896">
    <property type="entry name" value="4Fe4S_Fe-S-bd"/>
</dbReference>
<dbReference type="FunFam" id="3.40.50.300:FF:001546">
    <property type="entry name" value="RNase L inhibitor homolog"/>
    <property type="match status" value="1"/>
</dbReference>
<dbReference type="GO" id="GO:0042273">
    <property type="term" value="P:ribosomal large subunit biogenesis"/>
    <property type="evidence" value="ECO:0007669"/>
    <property type="project" value="EnsemblFungi"/>
</dbReference>
<comment type="caution">
    <text evidence="6">The sequence shown here is derived from an EMBL/GenBank/DDBJ whole genome shotgun (WGS) entry which is preliminary data.</text>
</comment>
<dbReference type="PROSITE" id="PS51379">
    <property type="entry name" value="4FE4S_FER_2"/>
    <property type="match status" value="1"/>
</dbReference>
<evidence type="ECO:0000313" key="7">
    <source>
        <dbReference type="Proteomes" id="UP000185944"/>
    </source>
</evidence>
<proteinExistence type="predicted"/>
<dbReference type="PROSITE" id="PS00211">
    <property type="entry name" value="ABC_TRANSPORTER_1"/>
    <property type="match status" value="2"/>
</dbReference>
<dbReference type="InterPro" id="IPR013283">
    <property type="entry name" value="RLI1"/>
</dbReference>
<dbReference type="AlphaFoldDB" id="A0A177EH26"/>
<feature type="domain" description="ABC transporter" evidence="4">
    <location>
        <begin position="352"/>
        <end position="568"/>
    </location>
</feature>
<keyword evidence="1" id="KW-0547">Nucleotide-binding</keyword>
<evidence type="ECO:0000259" key="4">
    <source>
        <dbReference type="PROSITE" id="PS50893"/>
    </source>
</evidence>
<evidence type="ECO:0000256" key="3">
    <source>
        <dbReference type="SAM" id="MobiDB-lite"/>
    </source>
</evidence>